<evidence type="ECO:0000259" key="3">
    <source>
        <dbReference type="Pfam" id="PF25203"/>
    </source>
</evidence>
<dbReference type="InterPro" id="IPR040342">
    <property type="entry name" value="DNAAF9"/>
</dbReference>
<evidence type="ECO:0000259" key="4">
    <source>
        <dbReference type="Pfam" id="PF25204"/>
    </source>
</evidence>
<dbReference type="EMBL" id="LR783480">
    <property type="protein sequence ID" value="CAB3226765.1"/>
    <property type="molecule type" value="mRNA"/>
</dbReference>
<dbReference type="Pfam" id="PF23319">
    <property type="entry name" value="CobW_C_DAAF9"/>
    <property type="match status" value="1"/>
</dbReference>
<dbReference type="Pfam" id="PF25204">
    <property type="entry name" value="DAAF9_2"/>
    <property type="match status" value="1"/>
</dbReference>
<dbReference type="InterPro" id="IPR057478">
    <property type="entry name" value="DAAF9_2"/>
</dbReference>
<feature type="domain" description="DAAF9 pita-bread-like" evidence="3">
    <location>
        <begin position="225"/>
        <end position="485"/>
    </location>
</feature>
<sequence length="1178" mass="130885">MKKRPPSARRSIQQQSFSPYLSSKRLRSVQSLFSSDQTNSDEDAIVAILGIDSRYNEGCRELANFLFFNFYDLRLPDLEESGIPEEDLDDVIILIRPSSVSLYCSSVLYNYLLPYVAHWQNLDIFCMGIETEGEVDEDEQEEFKIRSFVQMIKGCKSLGVPYYASRSVHSKLNLDDGLFDKFQVEKWPLIQSYALEGIGGGGFFTMCHEVSNIRSKLLPLYEECDPASLEQMLIKSLPLFERHWREAMNVITGSSGDAETRLYQALPDVTESQVLEPIRSYFRHGRLSEHSFSPTANGDGNTETHPFVQFGVHTADQRDCMGSKLATIGNSGSNGSAMHMIIHSAAPRSPIACTRTYFINPRNMSAASKREFSKLVSMYSACVEACKVAIDVFCTSLNVNQAKKAVEAIMNKAIVNLSHKAAYEFSLQAVDNCGRPLPMTDDVVSCYVKRVTVSVQNIQSTENGNLLGNVMFSDTFIESTITSVQTECDSNATQSIAPRHSCNLVLSAGVPAYSNWMLDEMDANNNNNKLCTLENLFMTSPVPLAYLLKNNNVGWFDDGSLTINLLHGTPISIKSDYVHKFSWFESSQSHTVAVLGIELKPGCVNNLPSCLLENSSIALMFYPQTTAIKSFNSKVKPVLELVANDTSKFTFTTVDVPEPSFNKQLSLAQSIYEWHTRSSMTTNSESWLAKINKCALSLQPHLSYFFQHFGISSVLNGVVVPDCDMGMLLNDLNENGEAQPSKTANDSKVCISVVAGLPGSHVDHLCSSLVSLHKERVRWVTVRVKCNDRDASSMDVQHFQKTLTDVVSKRKAMRPGAAATKRLRVIVEVMGFIDIGPVIESIVNHPNPATKNNMHVGAVTTCVEPLSCLLEHKRFLPKMAEQCRAGLVNCIAFTGSSEDLKDKNLADMKTFIRSVNPEAAFLLAADGHTSRSGDFDLILSESAFNTADCIKTRHLSVPGLWNGSFDFGRPQLALKKVNLDFSQPLLRGTFSARLRTLRHALAPPPYAENVYAVNGIVSFTDSPGCDNDVTFVTCTGQLTVDQKSAPTQIKAPAPPPSKNNQVSRPYNLSFYGVDLCEKTLKDWLRKCGRQKPTKKCHKTRTTLSKAEIKAIQDAHSTDPLPEGIFFNGTQYCSLLDNSRSYHHPHLNKFIDVYLSEENAKIDAFNHKIEKESLADMFD</sequence>
<protein>
    <submittedName>
        <fullName evidence="6">Uncharacterized protein C20orf194 homolog</fullName>
    </submittedName>
</protein>
<feature type="domain" description="DAAF9 N-terminal" evidence="1">
    <location>
        <begin position="4"/>
        <end position="221"/>
    </location>
</feature>
<evidence type="ECO:0000259" key="2">
    <source>
        <dbReference type="Pfam" id="PF23319"/>
    </source>
</evidence>
<feature type="domain" description="DAAF9 PH" evidence="5">
    <location>
        <begin position="552"/>
        <end position="714"/>
    </location>
</feature>
<feature type="domain" description="DAAF9" evidence="4">
    <location>
        <begin position="751"/>
        <end position="959"/>
    </location>
</feature>
<gene>
    <name evidence="6" type="primary">C20orf194</name>
</gene>
<dbReference type="AlphaFoldDB" id="A0A6F9D7H4"/>
<evidence type="ECO:0000313" key="6">
    <source>
        <dbReference type="EMBL" id="CAB3226765.1"/>
    </source>
</evidence>
<organism evidence="6">
    <name type="scientific">Phallusia mammillata</name>
    <dbReference type="NCBI Taxonomy" id="59560"/>
    <lineage>
        <taxon>Eukaryota</taxon>
        <taxon>Metazoa</taxon>
        <taxon>Chordata</taxon>
        <taxon>Tunicata</taxon>
        <taxon>Ascidiacea</taxon>
        <taxon>Phlebobranchia</taxon>
        <taxon>Ascidiidae</taxon>
        <taxon>Phallusia</taxon>
    </lineage>
</organism>
<dbReference type="CDD" id="cd22936">
    <property type="entry name" value="shulin_C20orf194-like"/>
    <property type="match status" value="1"/>
</dbReference>
<dbReference type="PANTHER" id="PTHR33664:SF1">
    <property type="entry name" value="DYNEIN AXONEMAL ASSEMBLY FACTOR 9"/>
    <property type="match status" value="1"/>
</dbReference>
<dbReference type="PANTHER" id="PTHR33664">
    <property type="entry name" value="RCG26366"/>
    <property type="match status" value="1"/>
</dbReference>
<dbReference type="Pfam" id="PF26246">
    <property type="entry name" value="PH_DAAF9"/>
    <property type="match status" value="1"/>
</dbReference>
<evidence type="ECO:0000259" key="1">
    <source>
        <dbReference type="Pfam" id="PF23281"/>
    </source>
</evidence>
<dbReference type="Pfam" id="PF25203">
    <property type="entry name" value="PB_DAAF9"/>
    <property type="match status" value="1"/>
</dbReference>
<reference evidence="6" key="1">
    <citation type="submission" date="2020-04" db="EMBL/GenBank/DDBJ databases">
        <authorList>
            <person name="Neveu A P."/>
        </authorList>
    </citation>
    <scope>NUCLEOTIDE SEQUENCE</scope>
    <source>
        <tissue evidence="6">Whole embryo</tissue>
    </source>
</reference>
<proteinExistence type="evidence at transcript level"/>
<dbReference type="InterPro" id="IPR058843">
    <property type="entry name" value="PH_DAAF9"/>
</dbReference>
<accession>A0A6F9D7H4</accession>
<name>A0A6F9D7H4_9ASCI</name>
<dbReference type="InterPro" id="IPR056498">
    <property type="entry name" value="DAAF9_N"/>
</dbReference>
<dbReference type="InterPro" id="IPR058844">
    <property type="entry name" value="PB_DAAF9"/>
</dbReference>
<dbReference type="Pfam" id="PF23281">
    <property type="entry name" value="DAAF9_N"/>
    <property type="match status" value="1"/>
</dbReference>
<feature type="domain" description="DAAF9 CobW C-like" evidence="2">
    <location>
        <begin position="976"/>
        <end position="1042"/>
    </location>
</feature>
<dbReference type="InterPro" id="IPR056414">
    <property type="entry name" value="DAAF9_CobW_C"/>
</dbReference>
<evidence type="ECO:0000259" key="5">
    <source>
        <dbReference type="Pfam" id="PF26246"/>
    </source>
</evidence>